<feature type="domain" description="Serpin" evidence="2">
    <location>
        <begin position="74"/>
        <end position="443"/>
    </location>
</feature>
<sequence>MIDRRDTLRYGLLGLSAFGGAGLLTACARDQDPPPVGGPADPDGIRLVSSDLRRAAGDSTVLPGLVAGLRAFAGDLFGGLAEKQGNLVLSPYSVAVALGMTLPGAVGKTAEEMRAVLRVDAVGPDRWHKGVNALTAHVEGLAGKQERRDGSSAEIALATANQLFGHQGVPWEEEFLDLLAKEYGAGLRVVDFETATEEARILINTWVEQQTHDRIKDLIPQGVLDNLTRLVLVNAIYLKAPWEGPFTKELTAKAPFHLDDDRTVEVDMMNRPDLAGALLAGDGWRAARIPYAGQRMAMTVVLPDEGRLPATEAFLADGGLSALTGPGRPATIDLRLPRWTFRTQAPLGDLLKSLGMPTAFAEGVADFTAMTDDDLSLYIAAVLHQGFIAVDEEGTEAAAATAVVVKTESAVQAEELTVDRPFLFVIHDVEHGAPLFVGRVSDPTA</sequence>
<dbReference type="InterPro" id="IPR000215">
    <property type="entry name" value="Serpin_fam"/>
</dbReference>
<reference evidence="4" key="1">
    <citation type="journal article" date="2019" name="Int. J. Syst. Evol. Microbiol.">
        <title>The Global Catalogue of Microorganisms (GCM) 10K type strain sequencing project: providing services to taxonomists for standard genome sequencing and annotation.</title>
        <authorList>
            <consortium name="The Broad Institute Genomics Platform"/>
            <consortium name="The Broad Institute Genome Sequencing Center for Infectious Disease"/>
            <person name="Wu L."/>
            <person name="Ma J."/>
        </authorList>
    </citation>
    <scope>NUCLEOTIDE SEQUENCE [LARGE SCALE GENOMIC DNA]</scope>
    <source>
        <strain evidence="4">YIM 94188</strain>
    </source>
</reference>
<dbReference type="RefSeq" id="WP_136436726.1">
    <property type="nucleotide sequence ID" value="NZ_JBHSNS010000020.1"/>
</dbReference>
<dbReference type="Pfam" id="PF00079">
    <property type="entry name" value="Serpin"/>
    <property type="match status" value="1"/>
</dbReference>
<comment type="caution">
    <text evidence="3">The sequence shown here is derived from an EMBL/GenBank/DDBJ whole genome shotgun (WGS) entry which is preliminary data.</text>
</comment>
<dbReference type="InterPro" id="IPR042178">
    <property type="entry name" value="Serpin_sf_1"/>
</dbReference>
<dbReference type="SUPFAM" id="SSF56574">
    <property type="entry name" value="Serpins"/>
    <property type="match status" value="1"/>
</dbReference>
<dbReference type="InterPro" id="IPR023796">
    <property type="entry name" value="Serpin_dom"/>
</dbReference>
<proteinExistence type="inferred from homology"/>
<comment type="similarity">
    <text evidence="1">Belongs to the serpin family.</text>
</comment>
<dbReference type="Gene3D" id="3.30.497.10">
    <property type="entry name" value="Antithrombin, subunit I, domain 2"/>
    <property type="match status" value="1"/>
</dbReference>
<dbReference type="PROSITE" id="PS00284">
    <property type="entry name" value="SERPIN"/>
    <property type="match status" value="1"/>
</dbReference>
<protein>
    <submittedName>
        <fullName evidence="3">Serpin family protein</fullName>
    </submittedName>
</protein>
<name>A0ABW0ZKY5_9ACTN</name>
<dbReference type="Gene3D" id="2.30.39.10">
    <property type="entry name" value="Alpha-1-antitrypsin, domain 1"/>
    <property type="match status" value="1"/>
</dbReference>
<organism evidence="3 4">
    <name type="scientific">Nocardioides vastitatis</name>
    <dbReference type="NCBI Taxonomy" id="2568655"/>
    <lineage>
        <taxon>Bacteria</taxon>
        <taxon>Bacillati</taxon>
        <taxon>Actinomycetota</taxon>
        <taxon>Actinomycetes</taxon>
        <taxon>Propionibacteriales</taxon>
        <taxon>Nocardioidaceae</taxon>
        <taxon>Nocardioides</taxon>
    </lineage>
</organism>
<keyword evidence="4" id="KW-1185">Reference proteome</keyword>
<gene>
    <name evidence="3" type="ORF">ACFPQB_22270</name>
</gene>
<dbReference type="EMBL" id="JBHSNS010000020">
    <property type="protein sequence ID" value="MFC5731654.1"/>
    <property type="molecule type" value="Genomic_DNA"/>
</dbReference>
<dbReference type="PANTHER" id="PTHR11461">
    <property type="entry name" value="SERINE PROTEASE INHIBITOR, SERPIN"/>
    <property type="match status" value="1"/>
</dbReference>
<evidence type="ECO:0000313" key="4">
    <source>
        <dbReference type="Proteomes" id="UP001596072"/>
    </source>
</evidence>
<dbReference type="PANTHER" id="PTHR11461:SF211">
    <property type="entry name" value="GH10112P-RELATED"/>
    <property type="match status" value="1"/>
</dbReference>
<dbReference type="InterPro" id="IPR042185">
    <property type="entry name" value="Serpin_sf_2"/>
</dbReference>
<dbReference type="CDD" id="cd19590">
    <property type="entry name" value="serpin_thermopin-like"/>
    <property type="match status" value="1"/>
</dbReference>
<evidence type="ECO:0000313" key="3">
    <source>
        <dbReference type="EMBL" id="MFC5731654.1"/>
    </source>
</evidence>
<dbReference type="PROSITE" id="PS51257">
    <property type="entry name" value="PROKAR_LIPOPROTEIN"/>
    <property type="match status" value="1"/>
</dbReference>
<evidence type="ECO:0000259" key="2">
    <source>
        <dbReference type="SMART" id="SM00093"/>
    </source>
</evidence>
<accession>A0ABW0ZKY5</accession>
<dbReference type="SMART" id="SM00093">
    <property type="entry name" value="SERPIN"/>
    <property type="match status" value="1"/>
</dbReference>
<evidence type="ECO:0000256" key="1">
    <source>
        <dbReference type="RuleBase" id="RU000411"/>
    </source>
</evidence>
<dbReference type="InterPro" id="IPR036186">
    <property type="entry name" value="Serpin_sf"/>
</dbReference>
<dbReference type="InterPro" id="IPR023795">
    <property type="entry name" value="Serpin_CS"/>
</dbReference>
<dbReference type="Proteomes" id="UP001596072">
    <property type="component" value="Unassembled WGS sequence"/>
</dbReference>